<dbReference type="Proteomes" id="UP001151760">
    <property type="component" value="Unassembled WGS sequence"/>
</dbReference>
<reference evidence="1" key="1">
    <citation type="journal article" date="2022" name="Int. J. Mol. Sci.">
        <title>Draft Genome of Tanacetum Coccineum: Genomic Comparison of Closely Related Tanacetum-Family Plants.</title>
        <authorList>
            <person name="Yamashiro T."/>
            <person name="Shiraishi A."/>
            <person name="Nakayama K."/>
            <person name="Satake H."/>
        </authorList>
    </citation>
    <scope>NUCLEOTIDE SEQUENCE</scope>
</reference>
<keyword evidence="2" id="KW-1185">Reference proteome</keyword>
<accession>A0ABQ4WDH9</accession>
<dbReference type="Gene3D" id="6.10.140.890">
    <property type="match status" value="1"/>
</dbReference>
<evidence type="ECO:0000313" key="2">
    <source>
        <dbReference type="Proteomes" id="UP001151760"/>
    </source>
</evidence>
<proteinExistence type="predicted"/>
<organism evidence="1 2">
    <name type="scientific">Tanacetum coccineum</name>
    <dbReference type="NCBI Taxonomy" id="301880"/>
    <lineage>
        <taxon>Eukaryota</taxon>
        <taxon>Viridiplantae</taxon>
        <taxon>Streptophyta</taxon>
        <taxon>Embryophyta</taxon>
        <taxon>Tracheophyta</taxon>
        <taxon>Spermatophyta</taxon>
        <taxon>Magnoliopsida</taxon>
        <taxon>eudicotyledons</taxon>
        <taxon>Gunneridae</taxon>
        <taxon>Pentapetalae</taxon>
        <taxon>asterids</taxon>
        <taxon>campanulids</taxon>
        <taxon>Asterales</taxon>
        <taxon>Asteraceae</taxon>
        <taxon>Asteroideae</taxon>
        <taxon>Anthemideae</taxon>
        <taxon>Anthemidinae</taxon>
        <taxon>Tanacetum</taxon>
    </lineage>
</organism>
<reference evidence="1" key="2">
    <citation type="submission" date="2022-01" db="EMBL/GenBank/DDBJ databases">
        <authorList>
            <person name="Yamashiro T."/>
            <person name="Shiraishi A."/>
            <person name="Satake H."/>
            <person name="Nakayama K."/>
        </authorList>
    </citation>
    <scope>NUCLEOTIDE SEQUENCE</scope>
</reference>
<gene>
    <name evidence="1" type="ORF">Tco_0624281</name>
</gene>
<comment type="caution">
    <text evidence="1">The sequence shown here is derived from an EMBL/GenBank/DDBJ whole genome shotgun (WGS) entry which is preliminary data.</text>
</comment>
<name>A0ABQ4WDH9_9ASTR</name>
<protein>
    <submittedName>
        <fullName evidence="1">Uncharacterized protein</fullName>
    </submittedName>
</protein>
<evidence type="ECO:0000313" key="1">
    <source>
        <dbReference type="EMBL" id="GJS50919.1"/>
    </source>
</evidence>
<dbReference type="EMBL" id="BQNB010008550">
    <property type="protein sequence ID" value="GJS50919.1"/>
    <property type="molecule type" value="Genomic_DNA"/>
</dbReference>
<sequence length="164" mass="18373">MILTTSTPETFASEITSLSLKVNGSKEVWVTVGNYWNVLKWILGLTLNGSNDIHLNYGREEMEAQWALAQRTLHGLQAPETSQISSTKRAATQNCLKLQSRLRGYQKLQGMLREMLTLNGNVESVVKLQGLDIDTIQHHYTVLPQAAPLRRTEPDEARPISVSD</sequence>